<sequence>MKLERIIGLIPHKSSDPLLTCLLVEAKNGEVRVRGGNGEMEASAPVGREVLEVEGEGTLLLPRPLAEYLPRARRVVLEGSGVVLELQGGGVIRGQTVAPEGYPEPLWQGEAEVEAALPEPFVRALGGLARFTAREDFRAIFRGVQLELKGRGVRAVASDGYRLGLVEAPLEGLEVDPPVHQVLPRWSLEGAIRLLSGPVRLSVGRGRARLAGEGLEVALTAMEGEYPNYERVIPKEPAFRVRVVRESALAVLDEALDMSDPQNRRVDLAYDGQGWALEAEGPYGRGRWPFPARLEEGGLEAGTWVFNGRHLRETLAWLEVPEIEGWLSVPGPSPAPTLWRGEWQGLRGLVVLAPLRV</sequence>
<evidence type="ECO:0000256" key="2">
    <source>
        <dbReference type="ARBA" id="ARBA00010752"/>
    </source>
</evidence>
<keyword evidence="8" id="KW-0238">DNA-binding</keyword>
<accession>A0ABS7A1L0</accession>
<dbReference type="Gene3D" id="3.70.10.10">
    <property type="match status" value="1"/>
</dbReference>
<comment type="caution">
    <text evidence="10">The sequence shown here is derived from an EMBL/GenBank/DDBJ whole genome shotgun (WGS) entry which is preliminary data.</text>
</comment>
<dbReference type="EMBL" id="JAHXRS010000036">
    <property type="protein sequence ID" value="MBW6396168.1"/>
    <property type="molecule type" value="Genomic_DNA"/>
</dbReference>
<dbReference type="InterPro" id="IPR046938">
    <property type="entry name" value="DNA_clamp_sf"/>
</dbReference>
<comment type="similarity">
    <text evidence="2">Belongs to the beta sliding clamp family.</text>
</comment>
<dbReference type="PANTHER" id="PTHR30478:SF0">
    <property type="entry name" value="BETA SLIDING CLAMP"/>
    <property type="match status" value="1"/>
</dbReference>
<dbReference type="SMART" id="SM00480">
    <property type="entry name" value="POL3Bc"/>
    <property type="match status" value="1"/>
</dbReference>
<keyword evidence="11" id="KW-1185">Reference proteome</keyword>
<evidence type="ECO:0000259" key="9">
    <source>
        <dbReference type="Pfam" id="PF02767"/>
    </source>
</evidence>
<keyword evidence="7" id="KW-0239">DNA-directed DNA polymerase</keyword>
<dbReference type="Proteomes" id="UP000724268">
    <property type="component" value="Unassembled WGS sequence"/>
</dbReference>
<keyword evidence="3" id="KW-0963">Cytoplasm</keyword>
<dbReference type="InterPro" id="IPR001001">
    <property type="entry name" value="DNA_polIII_beta"/>
</dbReference>
<dbReference type="SUPFAM" id="SSF55979">
    <property type="entry name" value="DNA clamp"/>
    <property type="match status" value="1"/>
</dbReference>
<feature type="domain" description="DNA polymerase III beta sliding clamp central" evidence="9">
    <location>
        <begin position="133"/>
        <end position="228"/>
    </location>
</feature>
<dbReference type="CDD" id="cd00140">
    <property type="entry name" value="beta_clamp"/>
    <property type="match status" value="1"/>
</dbReference>
<proteinExistence type="inferred from homology"/>
<name>A0ABS7A1L0_9DEIN</name>
<dbReference type="Gene3D" id="3.10.150.10">
    <property type="entry name" value="DNA Polymerase III, subunit A, domain 2"/>
    <property type="match status" value="1"/>
</dbReference>
<protein>
    <recommendedName>
        <fullName evidence="9">DNA polymerase III beta sliding clamp central domain-containing protein</fullName>
    </recommendedName>
</protein>
<evidence type="ECO:0000256" key="1">
    <source>
        <dbReference type="ARBA" id="ARBA00004496"/>
    </source>
</evidence>
<comment type="subcellular location">
    <subcellularLocation>
        <location evidence="1">Cytoplasm</location>
    </subcellularLocation>
</comment>
<evidence type="ECO:0000256" key="8">
    <source>
        <dbReference type="ARBA" id="ARBA00023125"/>
    </source>
</evidence>
<dbReference type="RefSeq" id="WP_219760571.1">
    <property type="nucleotide sequence ID" value="NZ_JAHXRS010000036.1"/>
</dbReference>
<dbReference type="PANTHER" id="PTHR30478">
    <property type="entry name" value="DNA POLYMERASE III SUBUNIT BETA"/>
    <property type="match status" value="1"/>
</dbReference>
<keyword evidence="6" id="KW-0235">DNA replication</keyword>
<keyword evidence="4" id="KW-0808">Transferase</keyword>
<reference evidence="10 11" key="1">
    <citation type="submission" date="2021-07" db="EMBL/GenBank/DDBJ databases">
        <title>Thermus aquaticus gen. n. and sp. n., a nonsporulating extreme thermophile.</title>
        <authorList>
            <person name="Hu C.-J."/>
            <person name="Li W.-J."/>
            <person name="Xian W.-D."/>
        </authorList>
    </citation>
    <scope>NUCLEOTIDE SEQUENCE [LARGE SCALE GENOMIC DNA]</scope>
    <source>
        <strain evidence="10 11">SYSU G05001</strain>
    </source>
</reference>
<dbReference type="Pfam" id="PF02767">
    <property type="entry name" value="DNA_pol3_beta_2"/>
    <property type="match status" value="1"/>
</dbReference>
<evidence type="ECO:0000313" key="10">
    <source>
        <dbReference type="EMBL" id="MBW6396168.1"/>
    </source>
</evidence>
<organism evidence="10 11">
    <name type="scientific">Thermus brevis</name>
    <dbReference type="NCBI Taxonomy" id="2862456"/>
    <lineage>
        <taxon>Bacteria</taxon>
        <taxon>Thermotogati</taxon>
        <taxon>Deinococcota</taxon>
        <taxon>Deinococci</taxon>
        <taxon>Thermales</taxon>
        <taxon>Thermaceae</taxon>
        <taxon>Thermus</taxon>
    </lineage>
</organism>
<gene>
    <name evidence="10" type="ORF">KZX47_13565</name>
</gene>
<evidence type="ECO:0000256" key="5">
    <source>
        <dbReference type="ARBA" id="ARBA00022695"/>
    </source>
</evidence>
<evidence type="ECO:0000256" key="6">
    <source>
        <dbReference type="ARBA" id="ARBA00022705"/>
    </source>
</evidence>
<evidence type="ECO:0000256" key="7">
    <source>
        <dbReference type="ARBA" id="ARBA00022932"/>
    </source>
</evidence>
<evidence type="ECO:0000256" key="4">
    <source>
        <dbReference type="ARBA" id="ARBA00022679"/>
    </source>
</evidence>
<evidence type="ECO:0000313" key="11">
    <source>
        <dbReference type="Proteomes" id="UP000724268"/>
    </source>
</evidence>
<keyword evidence="5" id="KW-0548">Nucleotidyltransferase</keyword>
<evidence type="ECO:0000256" key="3">
    <source>
        <dbReference type="ARBA" id="ARBA00022490"/>
    </source>
</evidence>
<dbReference type="InterPro" id="IPR022637">
    <property type="entry name" value="DNA_polIII_beta_cen"/>
</dbReference>